<dbReference type="KEGG" id="gog:C1280_00345"/>
<evidence type="ECO:0000313" key="2">
    <source>
        <dbReference type="EMBL" id="AWM35623.1"/>
    </source>
</evidence>
<dbReference type="AlphaFoldDB" id="A0A2Z3GP98"/>
<name>A0A2Z3GP98_9BACT</name>
<keyword evidence="1" id="KW-0472">Membrane</keyword>
<gene>
    <name evidence="2" type="ORF">C1280_00345</name>
</gene>
<dbReference type="RefSeq" id="WP_109570713.1">
    <property type="nucleotide sequence ID" value="NZ_CP025958.1"/>
</dbReference>
<dbReference type="OrthoDB" id="283595at2"/>
<evidence type="ECO:0000313" key="3">
    <source>
        <dbReference type="Proteomes" id="UP000245802"/>
    </source>
</evidence>
<sequence length="126" mass="13694">MPYLQQMLVGYCITVAVETVVLLLLLSRRHPVGARLFAGAWLTACTYPVVWLVLPGLFGADERGLYLLTAETFAPAAECAIFWAAFVRPLPPDRRAALRDAGAIVLANLCSFGLGEALIALGWFGW</sequence>
<dbReference type="Proteomes" id="UP000245802">
    <property type="component" value="Chromosome"/>
</dbReference>
<dbReference type="EMBL" id="CP025958">
    <property type="protein sequence ID" value="AWM35623.1"/>
    <property type="molecule type" value="Genomic_DNA"/>
</dbReference>
<keyword evidence="3" id="KW-1185">Reference proteome</keyword>
<keyword evidence="1" id="KW-0812">Transmembrane</keyword>
<evidence type="ECO:0000256" key="1">
    <source>
        <dbReference type="SAM" id="Phobius"/>
    </source>
</evidence>
<reference evidence="2 3" key="1">
    <citation type="submission" date="2018-01" db="EMBL/GenBank/DDBJ databases">
        <title>G. obscuriglobus.</title>
        <authorList>
            <person name="Franke J."/>
            <person name="Blomberg W."/>
            <person name="Selmecki A."/>
        </authorList>
    </citation>
    <scope>NUCLEOTIDE SEQUENCE [LARGE SCALE GENOMIC DNA]</scope>
    <source>
        <strain evidence="2 3">DSM 5831</strain>
    </source>
</reference>
<feature type="transmembrane region" description="Helical" evidence="1">
    <location>
        <begin position="98"/>
        <end position="124"/>
    </location>
</feature>
<feature type="transmembrane region" description="Helical" evidence="1">
    <location>
        <begin position="6"/>
        <end position="26"/>
    </location>
</feature>
<organism evidence="2 3">
    <name type="scientific">Gemmata obscuriglobus</name>
    <dbReference type="NCBI Taxonomy" id="114"/>
    <lineage>
        <taxon>Bacteria</taxon>
        <taxon>Pseudomonadati</taxon>
        <taxon>Planctomycetota</taxon>
        <taxon>Planctomycetia</taxon>
        <taxon>Gemmatales</taxon>
        <taxon>Gemmataceae</taxon>
        <taxon>Gemmata</taxon>
    </lineage>
</organism>
<feature type="transmembrane region" description="Helical" evidence="1">
    <location>
        <begin position="64"/>
        <end position="86"/>
    </location>
</feature>
<accession>A0A2Z3GP98</accession>
<protein>
    <submittedName>
        <fullName evidence="2">Uncharacterized protein</fullName>
    </submittedName>
</protein>
<keyword evidence="1" id="KW-1133">Transmembrane helix</keyword>
<feature type="transmembrane region" description="Helical" evidence="1">
    <location>
        <begin position="38"/>
        <end position="58"/>
    </location>
</feature>
<proteinExistence type="predicted"/>